<dbReference type="EMBL" id="LAZR01036079">
    <property type="protein sequence ID" value="KKL25799.1"/>
    <property type="molecule type" value="Genomic_DNA"/>
</dbReference>
<dbReference type="PANTHER" id="PTHR39184">
    <property type="match status" value="1"/>
</dbReference>
<dbReference type="InterPro" id="IPR006437">
    <property type="entry name" value="Phage_terminase_lsu"/>
</dbReference>
<dbReference type="PANTHER" id="PTHR39184:SF1">
    <property type="entry name" value="PBSX PHAGE TERMINASE LARGE SUBUNIT"/>
    <property type="match status" value="1"/>
</dbReference>
<accession>A0A0F9BVA7</accession>
<reference evidence="3" key="1">
    <citation type="journal article" date="2015" name="Nature">
        <title>Complex archaea that bridge the gap between prokaryotes and eukaryotes.</title>
        <authorList>
            <person name="Spang A."/>
            <person name="Saw J.H."/>
            <person name="Jorgensen S.L."/>
            <person name="Zaremba-Niedzwiedzka K."/>
            <person name="Martijn J."/>
            <person name="Lind A.E."/>
            <person name="van Eijk R."/>
            <person name="Schleper C."/>
            <person name="Guy L."/>
            <person name="Ettema T.J."/>
        </authorList>
    </citation>
    <scope>NUCLEOTIDE SEQUENCE</scope>
</reference>
<gene>
    <name evidence="3" type="ORF">LCGC14_2401690</name>
</gene>
<dbReference type="InterPro" id="IPR035412">
    <property type="entry name" value="Terminase_L_N"/>
</dbReference>
<feature type="domain" description="Phage terminase large subunit N-terminal" evidence="1">
    <location>
        <begin position="20"/>
        <end position="213"/>
    </location>
</feature>
<dbReference type="Pfam" id="PF17288">
    <property type="entry name" value="Terminase_3C"/>
    <property type="match status" value="1"/>
</dbReference>
<comment type="caution">
    <text evidence="3">The sequence shown here is derived from an EMBL/GenBank/DDBJ whole genome shotgun (WGS) entry which is preliminary data.</text>
</comment>
<dbReference type="AlphaFoldDB" id="A0A0F9BVA7"/>
<dbReference type="InterPro" id="IPR052380">
    <property type="entry name" value="Viral_DNA_packaging_terminase"/>
</dbReference>
<dbReference type="NCBIfam" id="TIGR01547">
    <property type="entry name" value="phage_term_2"/>
    <property type="match status" value="1"/>
</dbReference>
<dbReference type="Pfam" id="PF04466">
    <property type="entry name" value="Terminase_3"/>
    <property type="match status" value="1"/>
</dbReference>
<evidence type="ECO:0000259" key="2">
    <source>
        <dbReference type="Pfam" id="PF17288"/>
    </source>
</evidence>
<dbReference type="InterPro" id="IPR035413">
    <property type="entry name" value="Terminase_L_C"/>
</dbReference>
<organism evidence="3">
    <name type="scientific">marine sediment metagenome</name>
    <dbReference type="NCBI Taxonomy" id="412755"/>
    <lineage>
        <taxon>unclassified sequences</taxon>
        <taxon>metagenomes</taxon>
        <taxon>ecological metagenomes</taxon>
    </lineage>
</organism>
<feature type="domain" description="Phage terminase large subunit C-terminal" evidence="2">
    <location>
        <begin position="243"/>
        <end position="372"/>
    </location>
</feature>
<sequence length="417" mass="48213">MDTVVKEVTALYDKLAECKAKTVINKGGARSSKSYSIAQYLVYWLVNGQNKKIGVTRKTFPALRRTAYDLIIGLLKDYGIYKERNHNKSFYTYTHGTNKIEFFSMDDPEKLKSTGFNLIWMEEANEFTYDDYFILWLRLSEPTKEGERNQIFLSFNPIDENNWIAKTLVLEEDVEIIHSTYKDNPFLDKDYVKALESIIDKDSNYYRVYVLGEWGSLDNLIYSNFELIDSLPEEYQAMAYGLDFGFVNPVALVKVCLIDNNIYLDERIYKNHITNSELIEMLSHEERGDIYADRDELQRIEEISRAGHVIYSGEKDVKMGIDLCARHKLFITKRSVNGIKELRGYQRKVNRNGEVLEEPIKYNDHFCDAMRFGVYGLVSRFGFATSAPAAGSVIHSLKKEKVSSSVLHELGAYLCQQ</sequence>
<name>A0A0F9BVA7_9ZZZZ</name>
<protein>
    <recommendedName>
        <fullName evidence="4">Phage terminase large subunit N-terminal domain-containing protein</fullName>
    </recommendedName>
</protein>
<evidence type="ECO:0000313" key="3">
    <source>
        <dbReference type="EMBL" id="KKL25799.1"/>
    </source>
</evidence>
<dbReference type="Gene3D" id="3.40.50.300">
    <property type="entry name" value="P-loop containing nucleotide triphosphate hydrolases"/>
    <property type="match status" value="1"/>
</dbReference>
<evidence type="ECO:0008006" key="4">
    <source>
        <dbReference type="Google" id="ProtNLM"/>
    </source>
</evidence>
<dbReference type="InterPro" id="IPR027417">
    <property type="entry name" value="P-loop_NTPase"/>
</dbReference>
<evidence type="ECO:0000259" key="1">
    <source>
        <dbReference type="Pfam" id="PF04466"/>
    </source>
</evidence>
<dbReference type="Gene3D" id="3.30.420.280">
    <property type="match status" value="1"/>
</dbReference>
<proteinExistence type="predicted"/>